<organism evidence="1 2">
    <name type="scientific">Idiomarina baltica</name>
    <dbReference type="NCBI Taxonomy" id="190892"/>
    <lineage>
        <taxon>Bacteria</taxon>
        <taxon>Pseudomonadati</taxon>
        <taxon>Pseudomonadota</taxon>
        <taxon>Gammaproteobacteria</taxon>
        <taxon>Alteromonadales</taxon>
        <taxon>Idiomarinaceae</taxon>
        <taxon>Idiomarina</taxon>
    </lineage>
</organism>
<name>A0A348WR19_9GAMM</name>
<proteinExistence type="predicted"/>
<dbReference type="Proteomes" id="UP000262878">
    <property type="component" value="Unassembled WGS sequence"/>
</dbReference>
<reference evidence="1 2" key="1">
    <citation type="journal article" date="2018" name="Nat. Biotechnol.">
        <title>A standardized bacterial taxonomy based on genome phylogeny substantially revises the tree of life.</title>
        <authorList>
            <person name="Parks D.H."/>
            <person name="Chuvochina M."/>
            <person name="Waite D.W."/>
            <person name="Rinke C."/>
            <person name="Skarshewski A."/>
            <person name="Chaumeil P.A."/>
            <person name="Hugenholtz P."/>
        </authorList>
    </citation>
    <scope>NUCLEOTIDE SEQUENCE [LARGE SCALE GENOMIC DNA]</scope>
    <source>
        <strain evidence="1">UBA9360</strain>
    </source>
</reference>
<evidence type="ECO:0008006" key="3">
    <source>
        <dbReference type="Google" id="ProtNLM"/>
    </source>
</evidence>
<dbReference type="RefSeq" id="WP_006955121.1">
    <property type="nucleotide sequence ID" value="NZ_DAIRLQ010000003.1"/>
</dbReference>
<protein>
    <recommendedName>
        <fullName evidence="3">Toxin co-regulated pilus biosynthesis protein Q C-terminal domain-containing protein</fullName>
    </recommendedName>
</protein>
<dbReference type="EMBL" id="DMUP01000225">
    <property type="protein sequence ID" value="HAR56981.1"/>
    <property type="molecule type" value="Genomic_DNA"/>
</dbReference>
<dbReference type="AlphaFoldDB" id="A0A348WR19"/>
<dbReference type="STRING" id="314276.OS145_12161"/>
<gene>
    <name evidence="1" type="ORF">DCR58_09395</name>
</gene>
<accession>A0A348WR19</accession>
<evidence type="ECO:0000313" key="1">
    <source>
        <dbReference type="EMBL" id="HAR56981.1"/>
    </source>
</evidence>
<evidence type="ECO:0000313" key="2">
    <source>
        <dbReference type="Proteomes" id="UP000262878"/>
    </source>
</evidence>
<sequence length="131" mass="14757">MTLQKLCLYQALVVTLTVGIIPLSSAQDCLSLDLGPAQVEPSLHWQSQNRGVSAMVRAGLLEPQVIRLLKQHLAIKVVDWQASHHHQWPTDYLLEADSWQAFFTRLLKPFGLQLVLYANQGAVVRYQESPL</sequence>
<comment type="caution">
    <text evidence="1">The sequence shown here is derived from an EMBL/GenBank/DDBJ whole genome shotgun (WGS) entry which is preliminary data.</text>
</comment>